<dbReference type="Proteomes" id="UP000030428">
    <property type="component" value="Unassembled WGS sequence"/>
</dbReference>
<dbReference type="InterPro" id="IPR029030">
    <property type="entry name" value="Caspase-like_dom_sf"/>
</dbReference>
<dbReference type="AlphaFoldDB" id="A0A0A6RZ39"/>
<evidence type="ECO:0000313" key="1">
    <source>
        <dbReference type="EMBL" id="KHD09161.1"/>
    </source>
</evidence>
<sequence>MHYYLIILLSLSFLITGCSQQYNTRPKGSGTQPTTSPASDNGTRLALLIGNGNYNKNANRLKLGALDNQALSQGGCVGLFYISGHGFQYENINYLMFPNSV</sequence>
<gene>
    <name evidence="1" type="ORF">PN36_03040</name>
</gene>
<protein>
    <recommendedName>
        <fullName evidence="3">Caspase family p20 domain-containing protein</fullName>
    </recommendedName>
</protein>
<accession>A0A0A6RZ39</accession>
<name>A0A0A6RZ39_9GAMM</name>
<dbReference type="EMBL" id="JSZA02000009">
    <property type="protein sequence ID" value="KHD09161.1"/>
    <property type="molecule type" value="Genomic_DNA"/>
</dbReference>
<keyword evidence="2" id="KW-1185">Reference proteome</keyword>
<organism evidence="1 2">
    <name type="scientific">Candidatus Thiomargarita nelsonii</name>
    <dbReference type="NCBI Taxonomy" id="1003181"/>
    <lineage>
        <taxon>Bacteria</taxon>
        <taxon>Pseudomonadati</taxon>
        <taxon>Pseudomonadota</taxon>
        <taxon>Gammaproteobacteria</taxon>
        <taxon>Thiotrichales</taxon>
        <taxon>Thiotrichaceae</taxon>
        <taxon>Thiomargarita</taxon>
    </lineage>
</organism>
<evidence type="ECO:0000313" key="2">
    <source>
        <dbReference type="Proteomes" id="UP000030428"/>
    </source>
</evidence>
<proteinExistence type="predicted"/>
<evidence type="ECO:0008006" key="3">
    <source>
        <dbReference type="Google" id="ProtNLM"/>
    </source>
</evidence>
<reference evidence="1 2" key="1">
    <citation type="journal article" date="2016" name="Front. Microbiol.">
        <title>Single-Cell (Meta-)Genomics of a Dimorphic Candidatus Thiomargarita nelsonii Reveals Genomic Plasticity.</title>
        <authorList>
            <person name="Flood B.E."/>
            <person name="Fliss P."/>
            <person name="Jones D.S."/>
            <person name="Dick G.J."/>
            <person name="Jain S."/>
            <person name="Kaster A.K."/>
            <person name="Winkel M."/>
            <person name="Mussmann M."/>
            <person name="Bailey J."/>
        </authorList>
    </citation>
    <scope>NUCLEOTIDE SEQUENCE [LARGE SCALE GENOMIC DNA]</scope>
    <source>
        <strain evidence="1">Hydrate Ridge</strain>
    </source>
</reference>
<comment type="caution">
    <text evidence="1">The sequence shown here is derived from an EMBL/GenBank/DDBJ whole genome shotgun (WGS) entry which is preliminary data.</text>
</comment>
<dbReference type="SUPFAM" id="SSF52129">
    <property type="entry name" value="Caspase-like"/>
    <property type="match status" value="1"/>
</dbReference>